<name>A0A941ET78_9ACTN</name>
<proteinExistence type="predicted"/>
<organism evidence="1 2">
    <name type="scientific">Actinospica durhamensis</name>
    <dbReference type="NCBI Taxonomy" id="1508375"/>
    <lineage>
        <taxon>Bacteria</taxon>
        <taxon>Bacillati</taxon>
        <taxon>Actinomycetota</taxon>
        <taxon>Actinomycetes</taxon>
        <taxon>Catenulisporales</taxon>
        <taxon>Actinospicaceae</taxon>
        <taxon>Actinospica</taxon>
    </lineage>
</organism>
<reference evidence="1" key="1">
    <citation type="submission" date="2021-04" db="EMBL/GenBank/DDBJ databases">
        <title>Genome based classification of Actinospica acidithermotolerans sp. nov., an actinobacterium isolated from an Indonesian hot spring.</title>
        <authorList>
            <person name="Kusuma A.B."/>
            <person name="Putra K.E."/>
            <person name="Nafisah S."/>
            <person name="Loh J."/>
            <person name="Nouioui I."/>
            <person name="Goodfellow M."/>
        </authorList>
    </citation>
    <scope>NUCLEOTIDE SEQUENCE</scope>
    <source>
        <strain evidence="1">CSCA 57</strain>
    </source>
</reference>
<sequence length="46" mass="5056">MQSILGNPVYTGHAAWSCTYAEHELADEDNLALGFAQHVRRAAPDQ</sequence>
<keyword evidence="2" id="KW-1185">Reference proteome</keyword>
<evidence type="ECO:0000313" key="2">
    <source>
        <dbReference type="Proteomes" id="UP000675781"/>
    </source>
</evidence>
<accession>A0A941ET78</accession>
<dbReference type="EMBL" id="JAGSOG010000160">
    <property type="protein sequence ID" value="MBR7836768.1"/>
    <property type="molecule type" value="Genomic_DNA"/>
</dbReference>
<evidence type="ECO:0008006" key="3">
    <source>
        <dbReference type="Google" id="ProtNLM"/>
    </source>
</evidence>
<protein>
    <recommendedName>
        <fullName evidence="3">Recombinase domain-containing protein</fullName>
    </recommendedName>
</protein>
<evidence type="ECO:0000313" key="1">
    <source>
        <dbReference type="EMBL" id="MBR7836768.1"/>
    </source>
</evidence>
<dbReference type="Proteomes" id="UP000675781">
    <property type="component" value="Unassembled WGS sequence"/>
</dbReference>
<gene>
    <name evidence="1" type="ORF">KDL01_26040</name>
</gene>
<dbReference type="AlphaFoldDB" id="A0A941ET78"/>
<comment type="caution">
    <text evidence="1">The sequence shown here is derived from an EMBL/GenBank/DDBJ whole genome shotgun (WGS) entry which is preliminary data.</text>
</comment>